<dbReference type="InterPro" id="IPR001279">
    <property type="entry name" value="Metallo-B-lactamas"/>
</dbReference>
<dbReference type="InterPro" id="IPR051453">
    <property type="entry name" value="MBL_Glyoxalase_II"/>
</dbReference>
<reference evidence="2" key="1">
    <citation type="journal article" date="2018" name="Int. J. Syst. Evol. Microbiol.">
        <title>Jatrophihabitans telluris sp. nov., isolated from sediment soil of lava forest wetlands and the emended description of the genus Jatrophihabitans.</title>
        <authorList>
            <person name="Lee K.C."/>
            <person name="Suh M.K."/>
            <person name="Eom M.K."/>
            <person name="Kim K.K."/>
            <person name="Kim J.S."/>
            <person name="Kim D.S."/>
            <person name="Ko S.H."/>
            <person name="Shin Y.K."/>
            <person name="Lee J.S."/>
        </authorList>
    </citation>
    <scope>NUCLEOTIDE SEQUENCE</scope>
    <source>
        <strain evidence="2">N237</strain>
    </source>
</reference>
<evidence type="ECO:0000313" key="3">
    <source>
        <dbReference type="Proteomes" id="UP001056336"/>
    </source>
</evidence>
<protein>
    <submittedName>
        <fullName evidence="2">MBL fold metallo-hydrolase</fullName>
    </submittedName>
</protein>
<name>A0ABY4R2L7_9ACTN</name>
<dbReference type="Gene3D" id="3.60.15.10">
    <property type="entry name" value="Ribonuclease Z/Hydroxyacylglutathione hydrolase-like"/>
    <property type="match status" value="1"/>
</dbReference>
<dbReference type="InterPro" id="IPR036866">
    <property type="entry name" value="RibonucZ/Hydroxyglut_hydro"/>
</dbReference>
<evidence type="ECO:0000313" key="2">
    <source>
        <dbReference type="EMBL" id="UQX90161.1"/>
    </source>
</evidence>
<keyword evidence="3" id="KW-1185">Reference proteome</keyword>
<dbReference type="SUPFAM" id="SSF56281">
    <property type="entry name" value="Metallo-hydrolase/oxidoreductase"/>
    <property type="match status" value="1"/>
</dbReference>
<dbReference type="PANTHER" id="PTHR46233:SF1">
    <property type="entry name" value="CONSERVED PROTEIN"/>
    <property type="match status" value="1"/>
</dbReference>
<reference evidence="2" key="2">
    <citation type="submission" date="2022-05" db="EMBL/GenBank/DDBJ databases">
        <authorList>
            <person name="Kim J.-S."/>
            <person name="Lee K."/>
            <person name="Suh M."/>
            <person name="Eom M."/>
            <person name="Kim J.-S."/>
            <person name="Kim D.-S."/>
            <person name="Ko S.-H."/>
            <person name="Shin Y."/>
            <person name="Lee J.-S."/>
        </authorList>
    </citation>
    <scope>NUCLEOTIDE SEQUENCE</scope>
    <source>
        <strain evidence="2">N237</strain>
    </source>
</reference>
<dbReference type="EMBL" id="CP097332">
    <property type="protein sequence ID" value="UQX90161.1"/>
    <property type="molecule type" value="Genomic_DNA"/>
</dbReference>
<dbReference type="SMART" id="SM00849">
    <property type="entry name" value="Lactamase_B"/>
    <property type="match status" value="1"/>
</dbReference>
<dbReference type="Proteomes" id="UP001056336">
    <property type="component" value="Chromosome"/>
</dbReference>
<dbReference type="RefSeq" id="WP_249774057.1">
    <property type="nucleotide sequence ID" value="NZ_CP097332.1"/>
</dbReference>
<organism evidence="2 3">
    <name type="scientific">Jatrophihabitans telluris</name>
    <dbReference type="NCBI Taxonomy" id="2038343"/>
    <lineage>
        <taxon>Bacteria</taxon>
        <taxon>Bacillati</taxon>
        <taxon>Actinomycetota</taxon>
        <taxon>Actinomycetes</taxon>
        <taxon>Jatrophihabitantales</taxon>
        <taxon>Jatrophihabitantaceae</taxon>
        <taxon>Jatrophihabitans</taxon>
    </lineage>
</organism>
<dbReference type="Pfam" id="PF00753">
    <property type="entry name" value="Lactamase_B"/>
    <property type="match status" value="1"/>
</dbReference>
<feature type="domain" description="Metallo-beta-lactamase" evidence="1">
    <location>
        <begin position="33"/>
        <end position="199"/>
    </location>
</feature>
<evidence type="ECO:0000259" key="1">
    <source>
        <dbReference type="SMART" id="SM00849"/>
    </source>
</evidence>
<dbReference type="PANTHER" id="PTHR46233">
    <property type="entry name" value="HYDROXYACYLGLUTATHIONE HYDROLASE GLOC"/>
    <property type="match status" value="1"/>
</dbReference>
<accession>A0ABY4R2L7</accession>
<gene>
    <name evidence="2" type="ORF">M6D93_09220</name>
</gene>
<proteinExistence type="predicted"/>
<sequence>MNEYTGKVAVGGPADVRELPHATIAKLAVGPMSNNVYLIRCRSTGEAVLIDAADEPERVATLSTLGGTPAQTILTTHQHADHWQALAPTVAHTGARTLAGDADADAIPVPTDRRLAHGERLHVGALEFDVIGLRGHTPGSIALYYADPDGHGHLFTGDSLFPGGVGKTGNPADFESLLDDVQGRIFDVYPDETWFYPGHGNDSTLGAERPSVSQWRARGW</sequence>